<protein>
    <recommendedName>
        <fullName evidence="12">ABC transporter domain-containing protein</fullName>
    </recommendedName>
</protein>
<evidence type="ECO:0000256" key="2">
    <source>
        <dbReference type="ARBA" id="ARBA00022448"/>
    </source>
</evidence>
<dbReference type="InterPro" id="IPR003439">
    <property type="entry name" value="ABC_transporter-like_ATP-bd"/>
</dbReference>
<dbReference type="SMART" id="SM00382">
    <property type="entry name" value="AAA"/>
    <property type="match status" value="1"/>
</dbReference>
<keyword evidence="4 11" id="KW-0812">Transmembrane</keyword>
<dbReference type="GeneID" id="81709387"/>
<evidence type="ECO:0000256" key="9">
    <source>
        <dbReference type="ARBA" id="ARBA00038388"/>
    </source>
</evidence>
<dbReference type="PANTHER" id="PTHR24220">
    <property type="entry name" value="IMPORT ATP-BINDING PROTEIN"/>
    <property type="match status" value="1"/>
</dbReference>
<dbReference type="CDD" id="cd03255">
    <property type="entry name" value="ABC_MJ0796_LolCDE_FtsE"/>
    <property type="match status" value="1"/>
</dbReference>
<comment type="similarity">
    <text evidence="9">Belongs to the ABC transporter superfamily. Macrolide exporter (TC 3.A.1.122) family.</text>
</comment>
<dbReference type="GO" id="GO:0098796">
    <property type="term" value="C:membrane protein complex"/>
    <property type="evidence" value="ECO:0007669"/>
    <property type="project" value="UniProtKB-ARBA"/>
</dbReference>
<evidence type="ECO:0000256" key="10">
    <source>
        <dbReference type="SAM" id="MobiDB-lite"/>
    </source>
</evidence>
<dbReference type="Proteomes" id="UP000234778">
    <property type="component" value="Unassembled WGS sequence"/>
</dbReference>
<accession>A0A2I1KT10</accession>
<keyword evidence="7 11" id="KW-1133">Transmembrane helix</keyword>
<keyword evidence="6" id="KW-0067">ATP-binding</keyword>
<dbReference type="InterPro" id="IPR017871">
    <property type="entry name" value="ABC_transporter-like_CS"/>
</dbReference>
<dbReference type="GO" id="GO:0016887">
    <property type="term" value="F:ATP hydrolysis activity"/>
    <property type="evidence" value="ECO:0007669"/>
    <property type="project" value="InterPro"/>
</dbReference>
<dbReference type="GO" id="GO:0005886">
    <property type="term" value="C:plasma membrane"/>
    <property type="evidence" value="ECO:0007669"/>
    <property type="project" value="UniProtKB-SubCell"/>
</dbReference>
<evidence type="ECO:0000256" key="7">
    <source>
        <dbReference type="ARBA" id="ARBA00022989"/>
    </source>
</evidence>
<evidence type="ECO:0000259" key="12">
    <source>
        <dbReference type="PROSITE" id="PS50893"/>
    </source>
</evidence>
<dbReference type="Pfam" id="PF02687">
    <property type="entry name" value="FtsX"/>
    <property type="match status" value="1"/>
</dbReference>
<dbReference type="InterPro" id="IPR017911">
    <property type="entry name" value="MacB-like_ATP-bd"/>
</dbReference>
<name>A0A2I1KT10_9ACTO</name>
<dbReference type="AlphaFoldDB" id="A0A2I1KT10"/>
<feature type="compositionally biased region" description="Basic and acidic residues" evidence="10">
    <location>
        <begin position="218"/>
        <end position="227"/>
    </location>
</feature>
<dbReference type="FunFam" id="3.40.50.300:FF:000032">
    <property type="entry name" value="Export ABC transporter ATP-binding protein"/>
    <property type="match status" value="1"/>
</dbReference>
<feature type="transmembrane region" description="Helical" evidence="11">
    <location>
        <begin position="619"/>
        <end position="638"/>
    </location>
</feature>
<keyword evidence="3" id="KW-1003">Cell membrane</keyword>
<comment type="caution">
    <text evidence="13">The sequence shown here is derived from an EMBL/GenBank/DDBJ whole genome shotgun (WGS) entry which is preliminary data.</text>
</comment>
<evidence type="ECO:0000256" key="3">
    <source>
        <dbReference type="ARBA" id="ARBA00022475"/>
    </source>
</evidence>
<dbReference type="InterPro" id="IPR015854">
    <property type="entry name" value="ABC_transpr_LolD-like"/>
</dbReference>
<proteinExistence type="inferred from homology"/>
<dbReference type="PROSITE" id="PS00211">
    <property type="entry name" value="ABC_TRANSPORTER_1"/>
    <property type="match status" value="1"/>
</dbReference>
<evidence type="ECO:0000256" key="6">
    <source>
        <dbReference type="ARBA" id="ARBA00022840"/>
    </source>
</evidence>
<evidence type="ECO:0000313" key="14">
    <source>
        <dbReference type="Proteomes" id="UP000234778"/>
    </source>
</evidence>
<keyword evidence="5" id="KW-0547">Nucleotide-binding</keyword>
<comment type="subcellular location">
    <subcellularLocation>
        <location evidence="1">Cell inner membrane</location>
        <topology evidence="1">Multi-pass membrane protein</topology>
    </subcellularLocation>
</comment>
<dbReference type="GO" id="GO:0005524">
    <property type="term" value="F:ATP binding"/>
    <property type="evidence" value="ECO:0007669"/>
    <property type="project" value="UniProtKB-KW"/>
</dbReference>
<keyword evidence="8 11" id="KW-0472">Membrane</keyword>
<dbReference type="PROSITE" id="PS50893">
    <property type="entry name" value="ABC_TRANSPORTER_2"/>
    <property type="match status" value="1"/>
</dbReference>
<feature type="region of interest" description="Disordered" evidence="10">
    <location>
        <begin position="218"/>
        <end position="253"/>
    </location>
</feature>
<evidence type="ECO:0000256" key="8">
    <source>
        <dbReference type="ARBA" id="ARBA00023136"/>
    </source>
</evidence>
<dbReference type="RefSeq" id="WP_101638077.1">
    <property type="nucleotide sequence ID" value="NZ_JBKUIE010000001.1"/>
</dbReference>
<dbReference type="InterPro" id="IPR003838">
    <property type="entry name" value="ABC3_permease_C"/>
</dbReference>
<feature type="transmembrane region" description="Helical" evidence="11">
    <location>
        <begin position="281"/>
        <end position="302"/>
    </location>
</feature>
<evidence type="ECO:0000256" key="4">
    <source>
        <dbReference type="ARBA" id="ARBA00022692"/>
    </source>
</evidence>
<evidence type="ECO:0000256" key="1">
    <source>
        <dbReference type="ARBA" id="ARBA00004429"/>
    </source>
</evidence>
<evidence type="ECO:0000313" key="13">
    <source>
        <dbReference type="EMBL" id="PKY98766.1"/>
    </source>
</evidence>
<sequence>MTELRLEAVSRTYPGAVPVKALREAELVIRQGDFVAIEGPSGAGKSTLLNVLALLDTPTAGQYLIDDVPATDLDDGEAARMRARTFGFVFQSFHLIPHRSAVENVMLGLAYQGATVDHARRRALRALDFVGLSHRSHMPVDRLSGGERQRVAIARAISGGAPVLLADEPTGNLDSASSQAVMDLLQELSGAGTTVVVVTHDPAVAARADRRVRVVDGRVSEETRRLDPGSAQRPGQVASREDGDGPAAAEAGALTRPSTVRWRMMLHDVARTLDAEPGRTLRLVSVVVVAVMLCLTIIGLAYTARYQVSAAFDAQRNRRVAVGVQEDSLTGVGPAQVAAAPDREGMARVASVAGVEEVMALSVHEDLEATTDPSLPTSSVRAYGITPATPVSHLLGVQELAPGVDLSRGLGEGQVLVGAAAAASLGLGPVQASPTLWVEGVPYEVVGIISQAGLRAEIMSAVVMSQEQLSGLSPAREAGVEIWVQPGAAQEVGKVAAVAWLPELAEQTTTLAPPDPQAMREVLESDVRNILLTLTAVAVLAGLATLSSAMNTAVQARHGELALRRAIGARRIHLRVLIAGESVLIGLVGGCVGVVGSVLVILGVTIAQRWQPVIEPLTLPLGVLLGVVAGLSAALLAARRASRIDPAAALR</sequence>
<dbReference type="InterPro" id="IPR027417">
    <property type="entry name" value="P-loop_NTPase"/>
</dbReference>
<dbReference type="InterPro" id="IPR003593">
    <property type="entry name" value="AAA+_ATPase"/>
</dbReference>
<evidence type="ECO:0000256" key="5">
    <source>
        <dbReference type="ARBA" id="ARBA00022741"/>
    </source>
</evidence>
<dbReference type="SUPFAM" id="SSF52540">
    <property type="entry name" value="P-loop containing nucleoside triphosphate hydrolases"/>
    <property type="match status" value="1"/>
</dbReference>
<reference evidence="13 14" key="1">
    <citation type="submission" date="2017-12" db="EMBL/GenBank/DDBJ databases">
        <title>Phylogenetic diversity of female urinary microbiome.</title>
        <authorList>
            <person name="Thomas-White K."/>
            <person name="Wolfe A.J."/>
        </authorList>
    </citation>
    <scope>NUCLEOTIDE SEQUENCE [LARGE SCALE GENOMIC DNA]</scope>
    <source>
        <strain evidence="13 14">UMB0319</strain>
    </source>
</reference>
<gene>
    <name evidence="13" type="ORF">CYJ26_05040</name>
</gene>
<dbReference type="PANTHER" id="PTHR24220:SF648">
    <property type="entry name" value="ABC TRANSPORTER ATP-BINDING PROTEIN YTRE"/>
    <property type="match status" value="1"/>
</dbReference>
<dbReference type="GO" id="GO:0022857">
    <property type="term" value="F:transmembrane transporter activity"/>
    <property type="evidence" value="ECO:0007669"/>
    <property type="project" value="TreeGrafter"/>
</dbReference>
<evidence type="ECO:0000256" key="11">
    <source>
        <dbReference type="SAM" id="Phobius"/>
    </source>
</evidence>
<feature type="domain" description="ABC transporter" evidence="12">
    <location>
        <begin position="4"/>
        <end position="241"/>
    </location>
</feature>
<dbReference type="Pfam" id="PF00005">
    <property type="entry name" value="ABC_tran"/>
    <property type="match status" value="1"/>
</dbReference>
<keyword evidence="2" id="KW-0813">Transport</keyword>
<feature type="transmembrane region" description="Helical" evidence="11">
    <location>
        <begin position="574"/>
        <end position="607"/>
    </location>
</feature>
<organism evidence="13 14">
    <name type="scientific">Actinomyces urogenitalis</name>
    <dbReference type="NCBI Taxonomy" id="103621"/>
    <lineage>
        <taxon>Bacteria</taxon>
        <taxon>Bacillati</taxon>
        <taxon>Actinomycetota</taxon>
        <taxon>Actinomycetes</taxon>
        <taxon>Actinomycetales</taxon>
        <taxon>Actinomycetaceae</taxon>
        <taxon>Actinomyces</taxon>
    </lineage>
</organism>
<dbReference type="EMBL" id="PKHA01000004">
    <property type="protein sequence ID" value="PKY98766.1"/>
    <property type="molecule type" value="Genomic_DNA"/>
</dbReference>
<dbReference type="Gene3D" id="3.40.50.300">
    <property type="entry name" value="P-loop containing nucleotide triphosphate hydrolases"/>
    <property type="match status" value="1"/>
</dbReference>